<dbReference type="EMBL" id="KK034549">
    <property type="protein sequence ID" value="EXL63938.1"/>
    <property type="molecule type" value="Genomic_DNA"/>
</dbReference>
<sequence>MIMMGVSRVMGKMKLWLYINGESTGKEWPLITPTTARRSSKTSLLLVAFLVPGNHAQRASIEIKIYRGIFSYTLDKNHTLVQSERNHVYASIPIVGKALEMRRYKKRRYECDHVGCSRWFRKLKTLQDHQQKPHKQGKTPNHTDNCSPDSYDGEPPAIPQHSSMTSSPHELDYIDLCSQDESLNWLLYFADLPVQSQGCHMSQHEDNRQGIPTSVPGDDGISKHGEQTHTQLVLQEEAVTQQTYEVSGTGHPGVAMMTNAVLPQCQLSQEVQRLSIDPQCLASGTATPVPNPWIPDGIYTHEISFQTENMMAQSSIPVVSGPQHTQ</sequence>
<protein>
    <recommendedName>
        <fullName evidence="3">C2H2-type domain-containing protein</fullName>
    </recommendedName>
</protein>
<dbReference type="InterPro" id="IPR013087">
    <property type="entry name" value="Znf_C2H2_type"/>
</dbReference>
<dbReference type="PROSITE" id="PS00028">
    <property type="entry name" value="ZINC_FINGER_C2H2_1"/>
    <property type="match status" value="1"/>
</dbReference>
<evidence type="ECO:0000313" key="4">
    <source>
        <dbReference type="EMBL" id="EXL63938.1"/>
    </source>
</evidence>
<keyword evidence="1" id="KW-0863">Zinc-finger</keyword>
<dbReference type="HOGENOM" id="CLU_852700_0_0_1"/>
<gene>
    <name evidence="4" type="ORF">FOPG_19792</name>
</gene>
<dbReference type="OrthoDB" id="10269995at2759"/>
<evidence type="ECO:0000256" key="1">
    <source>
        <dbReference type="PROSITE-ProRule" id="PRU00042"/>
    </source>
</evidence>
<organism evidence="4">
    <name type="scientific">Fusarium oxysporum f. sp. conglutinans race 2 54008</name>
    <dbReference type="NCBI Taxonomy" id="1089457"/>
    <lineage>
        <taxon>Eukaryota</taxon>
        <taxon>Fungi</taxon>
        <taxon>Dikarya</taxon>
        <taxon>Ascomycota</taxon>
        <taxon>Pezizomycotina</taxon>
        <taxon>Sordariomycetes</taxon>
        <taxon>Hypocreomycetidae</taxon>
        <taxon>Hypocreales</taxon>
        <taxon>Nectriaceae</taxon>
        <taxon>Fusarium</taxon>
        <taxon>Fusarium oxysporum species complex</taxon>
    </lineage>
</organism>
<keyword evidence="1" id="KW-0479">Metal-binding</keyword>
<feature type="compositionally biased region" description="Polar residues" evidence="2">
    <location>
        <begin position="138"/>
        <end position="148"/>
    </location>
</feature>
<feature type="domain" description="C2H2-type" evidence="3">
    <location>
        <begin position="109"/>
        <end position="139"/>
    </location>
</feature>
<name>X0GKV6_FUSOX</name>
<keyword evidence="1" id="KW-0862">Zinc</keyword>
<evidence type="ECO:0000259" key="3">
    <source>
        <dbReference type="PROSITE" id="PS50157"/>
    </source>
</evidence>
<evidence type="ECO:0000256" key="2">
    <source>
        <dbReference type="SAM" id="MobiDB-lite"/>
    </source>
</evidence>
<accession>X0GKV6</accession>
<dbReference type="PROSITE" id="PS50157">
    <property type="entry name" value="ZINC_FINGER_C2H2_2"/>
    <property type="match status" value="1"/>
</dbReference>
<feature type="region of interest" description="Disordered" evidence="2">
    <location>
        <begin position="127"/>
        <end position="166"/>
    </location>
</feature>
<dbReference type="AlphaFoldDB" id="X0GKV6"/>
<dbReference type="Proteomes" id="UP000030676">
    <property type="component" value="Unassembled WGS sequence"/>
</dbReference>
<dbReference type="GO" id="GO:0008270">
    <property type="term" value="F:zinc ion binding"/>
    <property type="evidence" value="ECO:0007669"/>
    <property type="project" value="UniProtKB-KW"/>
</dbReference>
<proteinExistence type="predicted"/>
<reference evidence="4" key="1">
    <citation type="submission" date="2011-11" db="EMBL/GenBank/DDBJ databases">
        <title>The Genome Sequence of Fusarium oxysporum PHW808.</title>
        <authorList>
            <consortium name="The Broad Institute Genome Sequencing Platform"/>
            <person name="Ma L.-J."/>
            <person name="Gale L.R."/>
            <person name="Schwartz D.C."/>
            <person name="Zhou S."/>
            <person name="Corby-Kistler H."/>
            <person name="Young S.K."/>
            <person name="Zeng Q."/>
            <person name="Gargeya S."/>
            <person name="Fitzgerald M."/>
            <person name="Haas B."/>
            <person name="Abouelleil A."/>
            <person name="Alvarado L."/>
            <person name="Arachchi H.M."/>
            <person name="Berlin A."/>
            <person name="Brown A."/>
            <person name="Chapman S.B."/>
            <person name="Chen Z."/>
            <person name="Dunbar C."/>
            <person name="Freedman E."/>
            <person name="Gearin G."/>
            <person name="Goldberg J."/>
            <person name="Griggs A."/>
            <person name="Gujja S."/>
            <person name="Heiman D."/>
            <person name="Howarth C."/>
            <person name="Larson L."/>
            <person name="Lui A."/>
            <person name="MacDonald P.J.P."/>
            <person name="Montmayeur A."/>
            <person name="Murphy C."/>
            <person name="Neiman D."/>
            <person name="Pearson M."/>
            <person name="Priest M."/>
            <person name="Roberts A."/>
            <person name="Saif S."/>
            <person name="Shea T."/>
            <person name="Shenoy N."/>
            <person name="Sisk P."/>
            <person name="Stolte C."/>
            <person name="Sykes S."/>
            <person name="Wortman J."/>
            <person name="Nusbaum C."/>
            <person name="Birren B."/>
        </authorList>
    </citation>
    <scope>NUCLEOTIDE SEQUENCE [LARGE SCALE GENOMIC DNA]</scope>
    <source>
        <strain evidence="4">54008</strain>
    </source>
</reference>
<reference evidence="4" key="2">
    <citation type="submission" date="2014-03" db="EMBL/GenBank/DDBJ databases">
        <title>The Genome Annotation of Fusarium oxysporum PHW808.</title>
        <authorList>
            <consortium name="The Broad Institute Genomics Platform"/>
            <person name="Ma L.-J."/>
            <person name="Corby-Kistler H."/>
            <person name="Broz K."/>
            <person name="Gale L.R."/>
            <person name="Jonkers W."/>
            <person name="O'Donnell K."/>
            <person name="Ploetz R."/>
            <person name="Steinberg C."/>
            <person name="Schwartz D.C."/>
            <person name="VanEtten H."/>
            <person name="Zhou S."/>
            <person name="Young S.K."/>
            <person name="Zeng Q."/>
            <person name="Gargeya S."/>
            <person name="Fitzgerald M."/>
            <person name="Abouelleil A."/>
            <person name="Alvarado L."/>
            <person name="Chapman S.B."/>
            <person name="Gainer-Dewar J."/>
            <person name="Goldberg J."/>
            <person name="Griggs A."/>
            <person name="Gujja S."/>
            <person name="Hansen M."/>
            <person name="Howarth C."/>
            <person name="Imamovic A."/>
            <person name="Ireland A."/>
            <person name="Larimer J."/>
            <person name="McCowan C."/>
            <person name="Murphy C."/>
            <person name="Pearson M."/>
            <person name="Poon T.W."/>
            <person name="Priest M."/>
            <person name="Roberts A."/>
            <person name="Saif S."/>
            <person name="Shea T."/>
            <person name="Sykes S."/>
            <person name="Wortman J."/>
            <person name="Nusbaum C."/>
            <person name="Birren B."/>
        </authorList>
    </citation>
    <scope>NUCLEOTIDE SEQUENCE</scope>
    <source>
        <strain evidence="4">54008</strain>
    </source>
</reference>